<evidence type="ECO:0000256" key="8">
    <source>
        <dbReference type="PROSITE-ProRule" id="PRU00278"/>
    </source>
</evidence>
<evidence type="ECO:0000256" key="1">
    <source>
        <dbReference type="ARBA" id="ARBA00000971"/>
    </source>
</evidence>
<dbReference type="SUPFAM" id="SSF109998">
    <property type="entry name" value="Triger factor/SurA peptide-binding domain-like"/>
    <property type="match status" value="1"/>
</dbReference>
<dbReference type="EMBL" id="BMKW01000004">
    <property type="protein sequence ID" value="GGJ11684.1"/>
    <property type="molecule type" value="Genomic_DNA"/>
</dbReference>
<comment type="catalytic activity">
    <reaction evidence="1">
        <text>[protein]-peptidylproline (omega=180) = [protein]-peptidylproline (omega=0)</text>
        <dbReference type="Rhea" id="RHEA:16237"/>
        <dbReference type="Rhea" id="RHEA-COMP:10747"/>
        <dbReference type="Rhea" id="RHEA-COMP:10748"/>
        <dbReference type="ChEBI" id="CHEBI:83833"/>
        <dbReference type="ChEBI" id="CHEBI:83834"/>
        <dbReference type="EC" id="5.2.1.8"/>
    </reaction>
</comment>
<dbReference type="PROSITE" id="PS50198">
    <property type="entry name" value="PPIC_PPIASE_2"/>
    <property type="match status" value="1"/>
</dbReference>
<evidence type="ECO:0000256" key="7">
    <source>
        <dbReference type="ARBA" id="ARBA00031484"/>
    </source>
</evidence>
<dbReference type="SUPFAM" id="SSF54534">
    <property type="entry name" value="FKBP-like"/>
    <property type="match status" value="1"/>
</dbReference>
<feature type="domain" description="PpiC" evidence="9">
    <location>
        <begin position="101"/>
        <end position="203"/>
    </location>
</feature>
<evidence type="ECO:0000259" key="9">
    <source>
        <dbReference type="PROSITE" id="PS50198"/>
    </source>
</evidence>
<organism evidence="10 11">
    <name type="scientific">Neoroseomonas lacus</name>
    <dbReference type="NCBI Taxonomy" id="287609"/>
    <lineage>
        <taxon>Bacteria</taxon>
        <taxon>Pseudomonadati</taxon>
        <taxon>Pseudomonadota</taxon>
        <taxon>Alphaproteobacteria</taxon>
        <taxon>Acetobacterales</taxon>
        <taxon>Acetobacteraceae</taxon>
        <taxon>Neoroseomonas</taxon>
    </lineage>
</organism>
<dbReference type="GO" id="GO:0003755">
    <property type="term" value="F:peptidyl-prolyl cis-trans isomerase activity"/>
    <property type="evidence" value="ECO:0007669"/>
    <property type="project" value="UniProtKB-KW"/>
</dbReference>
<dbReference type="InterPro" id="IPR050245">
    <property type="entry name" value="PrsA_foldase"/>
</dbReference>
<reference evidence="10" key="1">
    <citation type="journal article" date="2014" name="Int. J. Syst. Evol. Microbiol.">
        <title>Complete genome sequence of Corynebacterium casei LMG S-19264T (=DSM 44701T), isolated from a smear-ripened cheese.</title>
        <authorList>
            <consortium name="US DOE Joint Genome Institute (JGI-PGF)"/>
            <person name="Walter F."/>
            <person name="Albersmeier A."/>
            <person name="Kalinowski J."/>
            <person name="Ruckert C."/>
        </authorList>
    </citation>
    <scope>NUCLEOTIDE SEQUENCE</scope>
    <source>
        <strain evidence="10">CGMCC 1.3617</strain>
    </source>
</reference>
<comment type="similarity">
    <text evidence="2">Belongs to the PpiC/parvulin rotamase family.</text>
</comment>
<dbReference type="InterPro" id="IPR000297">
    <property type="entry name" value="PPIase_PpiC"/>
</dbReference>
<gene>
    <name evidence="10" type="ORF">GCM10011320_18560</name>
</gene>
<reference evidence="10" key="2">
    <citation type="submission" date="2020-09" db="EMBL/GenBank/DDBJ databases">
        <authorList>
            <person name="Sun Q."/>
            <person name="Zhou Y."/>
        </authorList>
    </citation>
    <scope>NUCLEOTIDE SEQUENCE</scope>
    <source>
        <strain evidence="10">CGMCC 1.3617</strain>
    </source>
</reference>
<keyword evidence="5 8" id="KW-0697">Rotamase</keyword>
<keyword evidence="11" id="KW-1185">Reference proteome</keyword>
<evidence type="ECO:0000256" key="5">
    <source>
        <dbReference type="ARBA" id="ARBA00023110"/>
    </source>
</evidence>
<accession>A0A917KGN8</accession>
<dbReference type="EC" id="5.2.1.8" evidence="3"/>
<dbReference type="Gene3D" id="3.10.50.40">
    <property type="match status" value="1"/>
</dbReference>
<keyword evidence="8 10" id="KW-0413">Isomerase</keyword>
<evidence type="ECO:0000256" key="4">
    <source>
        <dbReference type="ARBA" id="ARBA00018370"/>
    </source>
</evidence>
<dbReference type="Pfam" id="PF00639">
    <property type="entry name" value="Rotamase"/>
    <property type="match status" value="1"/>
</dbReference>
<dbReference type="PROSITE" id="PS01096">
    <property type="entry name" value="PPIC_PPIASE_1"/>
    <property type="match status" value="1"/>
</dbReference>
<dbReference type="Proteomes" id="UP000661507">
    <property type="component" value="Unassembled WGS sequence"/>
</dbReference>
<sequence>MNGVPITRAAIAQETQNHPASKPLDAMKAASTALVVRELLLQEARRQGVAATPISDGEGRRETEEEAMIRELVEREVVTPRADEAACRRYFTQNPRRFRTAALCELRHILLPAAPGDAMARHEAATVARALIAQLAESPATFGALAEVHSACPSGRTGGNLGQIGPGQTVPEFESALAAMTVGVVHPEPVETRYGLHVVALDRRIEGRDLPFDMVRDRIAEWLDEKVRRTAIQQYVAILAGRAEIVGFDIAASPSPLVQ</sequence>
<dbReference type="InterPro" id="IPR023058">
    <property type="entry name" value="PPIase_PpiC_CS"/>
</dbReference>
<dbReference type="PANTHER" id="PTHR47245:SF2">
    <property type="entry name" value="PEPTIDYL-PROLYL CIS-TRANS ISOMERASE HP_0175-RELATED"/>
    <property type="match status" value="1"/>
</dbReference>
<evidence type="ECO:0000313" key="11">
    <source>
        <dbReference type="Proteomes" id="UP000661507"/>
    </source>
</evidence>
<protein>
    <recommendedName>
        <fullName evidence="4">Parvulin-like PPIase</fullName>
        <ecNumber evidence="3">5.2.1.8</ecNumber>
    </recommendedName>
    <alternativeName>
        <fullName evidence="6">Peptidyl-prolyl cis-trans isomerase plp</fullName>
    </alternativeName>
    <alternativeName>
        <fullName evidence="7">Rotamase plp</fullName>
    </alternativeName>
</protein>
<evidence type="ECO:0000256" key="3">
    <source>
        <dbReference type="ARBA" id="ARBA00013194"/>
    </source>
</evidence>
<evidence type="ECO:0000256" key="6">
    <source>
        <dbReference type="ARBA" id="ARBA00030642"/>
    </source>
</evidence>
<evidence type="ECO:0000313" key="10">
    <source>
        <dbReference type="EMBL" id="GGJ11684.1"/>
    </source>
</evidence>
<evidence type="ECO:0000256" key="2">
    <source>
        <dbReference type="ARBA" id="ARBA00007656"/>
    </source>
</evidence>
<comment type="caution">
    <text evidence="10">The sequence shown here is derived from an EMBL/GenBank/DDBJ whole genome shotgun (WGS) entry which is preliminary data.</text>
</comment>
<dbReference type="InterPro" id="IPR027304">
    <property type="entry name" value="Trigger_fact/SurA_dom_sf"/>
</dbReference>
<dbReference type="InterPro" id="IPR046357">
    <property type="entry name" value="PPIase_dom_sf"/>
</dbReference>
<dbReference type="PANTHER" id="PTHR47245">
    <property type="entry name" value="PEPTIDYLPROLYL ISOMERASE"/>
    <property type="match status" value="1"/>
</dbReference>
<proteinExistence type="inferred from homology"/>
<dbReference type="AlphaFoldDB" id="A0A917KGN8"/>
<name>A0A917KGN8_9PROT</name>